<dbReference type="Proteomes" id="UP000603715">
    <property type="component" value="Unassembled WGS sequence"/>
</dbReference>
<name>A0A9Q3V0G8_9FLAO</name>
<dbReference type="Proteomes" id="UP001107960">
    <property type="component" value="Unassembled WGS sequence"/>
</dbReference>
<reference evidence="2" key="1">
    <citation type="submission" date="2021-11" db="EMBL/GenBank/DDBJ databases">
        <title>Description of novel Chryseobacterium species.</title>
        <authorList>
            <person name="Saticioglu I.B."/>
            <person name="Ay H."/>
            <person name="Altun S."/>
            <person name="Duman M."/>
        </authorList>
    </citation>
    <scope>NUCLEOTIDE SEQUENCE</scope>
    <source>
        <strain evidence="2">C-39</strain>
    </source>
</reference>
<dbReference type="RefSeq" id="WP_191181243.1">
    <property type="nucleotide sequence ID" value="NZ_JACXXP010000043.1"/>
</dbReference>
<evidence type="ECO:0000313" key="4">
    <source>
        <dbReference type="Proteomes" id="UP001107960"/>
    </source>
</evidence>
<dbReference type="InterPro" id="IPR023393">
    <property type="entry name" value="START-like_dom_sf"/>
</dbReference>
<sequence length="149" mass="17449">MSTIYLTTVIKSDIHKVFDLARDIDLHQKSTSKTNEKAVAGRTSGLIELNETVTWRAKHLGFYQTHQSKITEMEKPYQFIDVMLKGRFKSFKHQHVFKTEGKNTVMTDILEFESPYGIIGKIFNKIFLKNYMKNFLLERNKLIKVMAEK</sequence>
<proteinExistence type="predicted"/>
<keyword evidence="3" id="KW-1185">Reference proteome</keyword>
<comment type="caution">
    <text evidence="2">The sequence shown here is derived from an EMBL/GenBank/DDBJ whole genome shotgun (WGS) entry which is preliminary data.</text>
</comment>
<evidence type="ECO:0000313" key="1">
    <source>
        <dbReference type="EMBL" id="MBD3906871.1"/>
    </source>
</evidence>
<organism evidence="2 4">
    <name type="scientific">Chryseobacterium muglaense</name>
    <dbReference type="NCBI Taxonomy" id="2893752"/>
    <lineage>
        <taxon>Bacteria</taxon>
        <taxon>Pseudomonadati</taxon>
        <taxon>Bacteroidota</taxon>
        <taxon>Flavobacteriia</taxon>
        <taxon>Flavobacteriales</taxon>
        <taxon>Weeksellaceae</taxon>
        <taxon>Chryseobacterium group</taxon>
        <taxon>Chryseobacterium</taxon>
    </lineage>
</organism>
<dbReference type="SUPFAM" id="SSF55961">
    <property type="entry name" value="Bet v1-like"/>
    <property type="match status" value="1"/>
</dbReference>
<dbReference type="EMBL" id="JACXXP010000043">
    <property type="protein sequence ID" value="MBD3906871.1"/>
    <property type="molecule type" value="Genomic_DNA"/>
</dbReference>
<gene>
    <name evidence="1" type="ORF">IEW27_19995</name>
    <name evidence="2" type="ORF">LNP80_21155</name>
</gene>
<dbReference type="EMBL" id="JAJJML010000001">
    <property type="protein sequence ID" value="MCC9036719.1"/>
    <property type="molecule type" value="Genomic_DNA"/>
</dbReference>
<evidence type="ECO:0000313" key="3">
    <source>
        <dbReference type="Proteomes" id="UP000603715"/>
    </source>
</evidence>
<dbReference type="Gene3D" id="3.30.530.20">
    <property type="match status" value="1"/>
</dbReference>
<dbReference type="CDD" id="cd07820">
    <property type="entry name" value="SRPBCC_3"/>
    <property type="match status" value="1"/>
</dbReference>
<evidence type="ECO:0000313" key="2">
    <source>
        <dbReference type="EMBL" id="MCC9036719.1"/>
    </source>
</evidence>
<reference evidence="1" key="3">
    <citation type="submission" date="2024-05" db="EMBL/GenBank/DDBJ databases">
        <title>Description of novel Chryseobacterium sp. strain C-2.</title>
        <authorList>
            <person name="Saticioglu I.B."/>
        </authorList>
    </citation>
    <scope>NUCLEOTIDE SEQUENCE</scope>
    <source>
        <strain evidence="1">C-2</strain>
    </source>
</reference>
<accession>A0A9Q3V0G8</accession>
<dbReference type="AlphaFoldDB" id="A0A9Q3V0G8"/>
<protein>
    <submittedName>
        <fullName evidence="2">SRPBCC family protein</fullName>
    </submittedName>
</protein>
<reference evidence="3" key="2">
    <citation type="submission" date="2023-07" db="EMBL/GenBank/DDBJ databases">
        <title>Description of novel Chryseobacterium sp. strain C-2.</title>
        <authorList>
            <person name="Saticioglu I.B."/>
        </authorList>
    </citation>
    <scope>NUCLEOTIDE SEQUENCE [LARGE SCALE GENOMIC DNA]</scope>
    <source>
        <strain evidence="3">C-2</strain>
    </source>
</reference>